<keyword evidence="1" id="KW-1133">Transmembrane helix</keyword>
<proteinExistence type="predicted"/>
<feature type="transmembrane region" description="Helical" evidence="1">
    <location>
        <begin position="46"/>
        <end position="65"/>
    </location>
</feature>
<evidence type="ECO:0000256" key="1">
    <source>
        <dbReference type="SAM" id="Phobius"/>
    </source>
</evidence>
<evidence type="ECO:0008006" key="4">
    <source>
        <dbReference type="Google" id="ProtNLM"/>
    </source>
</evidence>
<organism evidence="2 3">
    <name type="scientific">Clostridium manihotivorum</name>
    <dbReference type="NCBI Taxonomy" id="2320868"/>
    <lineage>
        <taxon>Bacteria</taxon>
        <taxon>Bacillati</taxon>
        <taxon>Bacillota</taxon>
        <taxon>Clostridia</taxon>
        <taxon>Eubacteriales</taxon>
        <taxon>Clostridiaceae</taxon>
        <taxon>Clostridium</taxon>
    </lineage>
</organism>
<dbReference type="OrthoDB" id="9789229at2"/>
<feature type="transmembrane region" description="Helical" evidence="1">
    <location>
        <begin position="72"/>
        <end position="92"/>
    </location>
</feature>
<dbReference type="AlphaFoldDB" id="A0A3R5VAE5"/>
<gene>
    <name evidence="2" type="ORF">C1I91_20710</name>
</gene>
<dbReference type="KEGG" id="cmah:C1I91_20710"/>
<keyword evidence="1" id="KW-0472">Membrane</keyword>
<dbReference type="EMBL" id="CP025746">
    <property type="protein sequence ID" value="QAA33857.1"/>
    <property type="molecule type" value="Genomic_DNA"/>
</dbReference>
<dbReference type="InterPro" id="IPR010540">
    <property type="entry name" value="CmpB_TMEM229"/>
</dbReference>
<keyword evidence="1" id="KW-0812">Transmembrane</keyword>
<dbReference type="RefSeq" id="WP_128214578.1">
    <property type="nucleotide sequence ID" value="NZ_CP025746.1"/>
</dbReference>
<feature type="transmembrane region" description="Helical" evidence="1">
    <location>
        <begin position="112"/>
        <end position="131"/>
    </location>
</feature>
<feature type="transmembrane region" description="Helical" evidence="1">
    <location>
        <begin position="12"/>
        <end position="34"/>
    </location>
</feature>
<dbReference type="Proteomes" id="UP000286268">
    <property type="component" value="Chromosome"/>
</dbReference>
<evidence type="ECO:0000313" key="3">
    <source>
        <dbReference type="Proteomes" id="UP000286268"/>
    </source>
</evidence>
<sequence>MLTPILNGFSLYEIVFFFAIYSFLGWCIEVAYAYTNRGYFVNRGFLYGPFCPIYGVGFVAIIVFLDKFKDNLIALYILSTLLTSIIEYVTGYLLEKIFKSKWWDYTEDPFNLHGRICLHFSLAWGLAAVAIIKIIHPIFYILVNVSAFNTGVYVFYVLVSYFIIDLILTISSLIQFNIILTKLTFISGELKRRYSYIVSATKEKAMGTAQDMEDGFKELVDNYNNNLSKINFNHKRLMKAFPDMKSTSFNTIITELKEKISSIRDLIK</sequence>
<evidence type="ECO:0000313" key="2">
    <source>
        <dbReference type="EMBL" id="QAA33857.1"/>
    </source>
</evidence>
<name>A0A3R5VAE5_9CLOT</name>
<reference evidence="2 3" key="1">
    <citation type="submission" date="2018-01" db="EMBL/GenBank/DDBJ databases">
        <title>Genome Sequencing and Assembly of Anaerobacter polyendosporus strain CT4.</title>
        <authorList>
            <person name="Tachaapaikoon C."/>
            <person name="Sutheeworapong S."/>
            <person name="Jenjaroenpun P."/>
            <person name="Wongsurawat T."/>
            <person name="Nookeaw I."/>
            <person name="Cheawchanlertfa P."/>
            <person name="Kosugi A."/>
            <person name="Cheevadhanarak S."/>
            <person name="Ratanakhanokchai K."/>
        </authorList>
    </citation>
    <scope>NUCLEOTIDE SEQUENCE [LARGE SCALE GENOMIC DNA]</scope>
    <source>
        <strain evidence="2 3">CT4</strain>
    </source>
</reference>
<protein>
    <recommendedName>
        <fullName evidence="4">ABC transporter permease</fullName>
    </recommendedName>
</protein>
<keyword evidence="3" id="KW-1185">Reference proteome</keyword>
<dbReference type="Pfam" id="PF06541">
    <property type="entry name" value="ABC_trans_CmpB"/>
    <property type="match status" value="1"/>
</dbReference>
<feature type="transmembrane region" description="Helical" evidence="1">
    <location>
        <begin position="162"/>
        <end position="185"/>
    </location>
</feature>
<accession>A0A3R5VAE5</accession>